<evidence type="ECO:0000313" key="2">
    <source>
        <dbReference type="EMBL" id="BCM25579.1"/>
    </source>
</evidence>
<feature type="chain" id="PRO_5034513458" evidence="1">
    <location>
        <begin position="27"/>
        <end position="270"/>
    </location>
</feature>
<keyword evidence="3" id="KW-1185">Reference proteome</keyword>
<dbReference type="EMBL" id="AP024110">
    <property type="protein sequence ID" value="BCM25579.1"/>
    <property type="molecule type" value="Genomic_DNA"/>
</dbReference>
<proteinExistence type="predicted"/>
<gene>
    <name evidence="2" type="ORF">ZMTM_18380</name>
</gene>
<name>A0A8D5G095_9PROT</name>
<sequence>MISRINHALLSIGLASAMLITLPAQAHSVWLLPSSTVLSSPQFITFDAAVSNDIFYFNHRPLAVDTLVITAPDGSHLDPANVGKGELRTTFDLKLEQSGTYMLDILRSGLRANWKVGGQPKRFMGNAEAFAREVPANADDLQVGESIMHVMTFVTMGAPTAVKSSGIGLEILPITHPNDLVMGEPAEFQVLVDGKATADVDIEVVSGQSRYRNALGETRYKSDKQGKVKVNWSQPGMYYLDAELKDKNVSFKQAKERSLSYSVTLEVMPQ</sequence>
<dbReference type="Pfam" id="PF10670">
    <property type="entry name" value="DUF4198"/>
    <property type="match status" value="1"/>
</dbReference>
<accession>A0A8D5G095</accession>
<dbReference type="RefSeq" id="WP_225907007.1">
    <property type="nucleotide sequence ID" value="NZ_AP024110.1"/>
</dbReference>
<keyword evidence="1" id="KW-0732">Signal</keyword>
<dbReference type="KEGG" id="mpau:ZMTM_18380"/>
<dbReference type="Proteomes" id="UP000826722">
    <property type="component" value="Chromosome"/>
</dbReference>
<dbReference type="InterPro" id="IPR019613">
    <property type="entry name" value="DUF4198"/>
</dbReference>
<protein>
    <submittedName>
        <fullName evidence="2">ABC transporter permease</fullName>
    </submittedName>
</protein>
<organism evidence="2 3">
    <name type="scientific">Methyloradius palustris</name>
    <dbReference type="NCBI Taxonomy" id="2778876"/>
    <lineage>
        <taxon>Bacteria</taxon>
        <taxon>Pseudomonadati</taxon>
        <taxon>Pseudomonadota</taxon>
        <taxon>Betaproteobacteria</taxon>
        <taxon>Nitrosomonadales</taxon>
        <taxon>Methylophilaceae</taxon>
        <taxon>Methyloradius</taxon>
    </lineage>
</organism>
<evidence type="ECO:0000256" key="1">
    <source>
        <dbReference type="SAM" id="SignalP"/>
    </source>
</evidence>
<reference evidence="2" key="1">
    <citation type="journal article" date="2021" name="Arch. Microbiol.">
        <title>Methyloradius palustris gen. nov., sp. nov., a methanol-oxidizing bacterium isolated from snow.</title>
        <authorList>
            <person name="Miyadera T."/>
            <person name="Kojima H."/>
            <person name="Fukui M."/>
        </authorList>
    </citation>
    <scope>NUCLEOTIDE SEQUENCE</scope>
    <source>
        <strain evidence="2">Zm11</strain>
    </source>
</reference>
<feature type="signal peptide" evidence="1">
    <location>
        <begin position="1"/>
        <end position="26"/>
    </location>
</feature>
<dbReference type="AlphaFoldDB" id="A0A8D5G095"/>
<evidence type="ECO:0000313" key="3">
    <source>
        <dbReference type="Proteomes" id="UP000826722"/>
    </source>
</evidence>